<dbReference type="OrthoDB" id="9808747at2"/>
<dbReference type="Pfam" id="PF02811">
    <property type="entry name" value="PHP"/>
    <property type="match status" value="1"/>
</dbReference>
<dbReference type="SMART" id="SM00481">
    <property type="entry name" value="POLIIIAc"/>
    <property type="match status" value="1"/>
</dbReference>
<dbReference type="Gene3D" id="1.10.150.110">
    <property type="entry name" value="DNA polymerase beta, N-terminal domain-like"/>
    <property type="match status" value="1"/>
</dbReference>
<gene>
    <name evidence="12" type="primary">polX</name>
    <name evidence="12" type="ORF">FKZ59_08935</name>
</gene>
<dbReference type="InterPro" id="IPR027421">
    <property type="entry name" value="DNA_pol_lamdba_lyase_dom_sf"/>
</dbReference>
<keyword evidence="3" id="KW-0237">DNA synthesis</keyword>
<keyword evidence="7" id="KW-0239">DNA-directed DNA polymerase</keyword>
<dbReference type="PIRSF" id="PIRSF005047">
    <property type="entry name" value="UCP005047_YshC"/>
    <property type="match status" value="1"/>
</dbReference>
<comment type="cofactor">
    <cofactor evidence="1">
        <name>Mg(2+)</name>
        <dbReference type="ChEBI" id="CHEBI:18420"/>
    </cofactor>
</comment>
<dbReference type="Gene3D" id="3.30.210.10">
    <property type="entry name" value="DNA polymerase, thumb domain"/>
    <property type="match status" value="1"/>
</dbReference>
<dbReference type="Proteomes" id="UP000315753">
    <property type="component" value="Unassembled WGS sequence"/>
</dbReference>
<dbReference type="InterPro" id="IPR003583">
    <property type="entry name" value="Hlx-hairpin-Hlx_DNA-bd_motif"/>
</dbReference>
<dbReference type="GO" id="GO:0003887">
    <property type="term" value="F:DNA-directed DNA polymerase activity"/>
    <property type="evidence" value="ECO:0007669"/>
    <property type="project" value="UniProtKB-KW"/>
</dbReference>
<evidence type="ECO:0000256" key="2">
    <source>
        <dbReference type="ARBA" id="ARBA00012417"/>
    </source>
</evidence>
<name>A0A540V1M7_9BACL</name>
<dbReference type="Pfam" id="PF14716">
    <property type="entry name" value="HHH_8"/>
    <property type="match status" value="1"/>
</dbReference>
<evidence type="ECO:0000256" key="8">
    <source>
        <dbReference type="ARBA" id="ARBA00049244"/>
    </source>
</evidence>
<dbReference type="Gene3D" id="3.20.20.140">
    <property type="entry name" value="Metal-dependent hydrolases"/>
    <property type="match status" value="1"/>
</dbReference>
<dbReference type="GO" id="GO:0004527">
    <property type="term" value="F:exonuclease activity"/>
    <property type="evidence" value="ECO:0007669"/>
    <property type="project" value="UniProtKB-KW"/>
</dbReference>
<dbReference type="InterPro" id="IPR003141">
    <property type="entry name" value="Pol/His_phosphatase_N"/>
</dbReference>
<dbReference type="Gene3D" id="3.30.460.10">
    <property type="entry name" value="Beta Polymerase, domain 2"/>
    <property type="match status" value="1"/>
</dbReference>
<dbReference type="PRINTS" id="PR00869">
    <property type="entry name" value="DNAPOLX"/>
</dbReference>
<feature type="domain" description="Helix-hairpin-helix DNA-binding motif class 1" evidence="9">
    <location>
        <begin position="89"/>
        <end position="108"/>
    </location>
</feature>
<dbReference type="InterPro" id="IPR043519">
    <property type="entry name" value="NT_sf"/>
</dbReference>
<dbReference type="InterPro" id="IPR022311">
    <property type="entry name" value="PolX-like"/>
</dbReference>
<keyword evidence="5" id="KW-0548">Nucleotidyltransferase</keyword>
<dbReference type="InterPro" id="IPR047967">
    <property type="entry name" value="PolX_PHP"/>
</dbReference>
<evidence type="ECO:0000313" key="13">
    <source>
        <dbReference type="Proteomes" id="UP000315753"/>
    </source>
</evidence>
<dbReference type="GO" id="GO:0006281">
    <property type="term" value="P:DNA repair"/>
    <property type="evidence" value="ECO:0007669"/>
    <property type="project" value="InterPro"/>
</dbReference>
<dbReference type="SUPFAM" id="SSF89550">
    <property type="entry name" value="PHP domain-like"/>
    <property type="match status" value="1"/>
</dbReference>
<dbReference type="EMBL" id="VIGD01000010">
    <property type="protein sequence ID" value="TQE90621.1"/>
    <property type="molecule type" value="Genomic_DNA"/>
</dbReference>
<dbReference type="Pfam" id="PF14791">
    <property type="entry name" value="DNA_pol_B_thumb"/>
    <property type="match status" value="1"/>
</dbReference>
<organism evidence="12 13">
    <name type="scientific">Ureibacillus terrenus</name>
    <dbReference type="NCBI Taxonomy" id="118246"/>
    <lineage>
        <taxon>Bacteria</taxon>
        <taxon>Bacillati</taxon>
        <taxon>Bacillota</taxon>
        <taxon>Bacilli</taxon>
        <taxon>Bacillales</taxon>
        <taxon>Caryophanaceae</taxon>
        <taxon>Ureibacillus</taxon>
    </lineage>
</organism>
<evidence type="ECO:0000256" key="4">
    <source>
        <dbReference type="ARBA" id="ARBA00022679"/>
    </source>
</evidence>
<dbReference type="PANTHER" id="PTHR36928">
    <property type="entry name" value="PHOSPHATASE YCDX-RELATED"/>
    <property type="match status" value="1"/>
</dbReference>
<comment type="catalytic activity">
    <reaction evidence="8">
        <text>DNA(n) + a 2'-deoxyribonucleoside 5'-triphosphate = DNA(n+1) + diphosphate</text>
        <dbReference type="Rhea" id="RHEA:22508"/>
        <dbReference type="Rhea" id="RHEA-COMP:17339"/>
        <dbReference type="Rhea" id="RHEA-COMP:17340"/>
        <dbReference type="ChEBI" id="CHEBI:33019"/>
        <dbReference type="ChEBI" id="CHEBI:61560"/>
        <dbReference type="ChEBI" id="CHEBI:173112"/>
        <dbReference type="EC" id="2.7.7.7"/>
    </reaction>
</comment>
<dbReference type="NCBIfam" id="NF006375">
    <property type="entry name" value="PRK08609.1"/>
    <property type="match status" value="1"/>
</dbReference>
<sequence>MLNKKTVVRTLEKIALYLELKGENPFKVSAFRKAANALELDERSLDEIDDYTKIKGIGKGTGAVIEELIRTGESQQLKELEQQVPKGLIPLLKIPGLGGKKLAKLYHELGVDSAESLREACESKKIRSLPGFGPKTEEKILKELERFGEKKERLPIWYLESVVQEIETLLSSIQEIERFSVAGSFRRVNETSKDLDFVIATKHPEIVKEQLLNRLAVKEIAGSGETKVSVVLDLDELVSVDFRLVSNNEYITALHHFTGSKEHNVRMRQLAKEQGKKISEYGVEQADGQVMTFQSEEDFFAHFGLPYIPPAVRETGQELDRLDELDRLVAIEDIKADLHMHTTFSDGAHSVQEMGEALIGRGYQFGAITDHSQSLKVANGLTPERLKKQRAEIEAFNESHPGFTLFAGTEMDILPDGSLDYDDDVLKELDFVIASIHTSFSQPQEKIMERLFNAITNPHVHMIAHPTGRIISQREGYHPDVEQLIYWAKEYGKILELNASPYRLDLCVEHLKLAMELGVPIAINTDAHAIEQLDYMAIGTMYAQKAWLKKELVVNTWSVEQFKEFIRKNK</sequence>
<dbReference type="InterPro" id="IPR037160">
    <property type="entry name" value="DNA_Pol_thumb_sf"/>
</dbReference>
<dbReference type="Gene3D" id="1.10.150.20">
    <property type="entry name" value="5' to 3' exonuclease, C-terminal subdomain"/>
    <property type="match status" value="1"/>
</dbReference>
<dbReference type="GO" id="GO:0008270">
    <property type="term" value="F:zinc ion binding"/>
    <property type="evidence" value="ECO:0007669"/>
    <property type="project" value="TreeGrafter"/>
</dbReference>
<keyword evidence="12" id="KW-0269">Exonuclease</keyword>
<dbReference type="FunFam" id="3.20.20.140:FF:000047">
    <property type="entry name" value="PHP domain-containing protein"/>
    <property type="match status" value="1"/>
</dbReference>
<dbReference type="InterPro" id="IPR022312">
    <property type="entry name" value="DNA_pol_X"/>
</dbReference>
<dbReference type="SUPFAM" id="SSF47802">
    <property type="entry name" value="DNA polymerase beta, N-terminal domain-like"/>
    <property type="match status" value="1"/>
</dbReference>
<accession>A0A540V1M7</accession>
<reference evidence="12 13" key="1">
    <citation type="submission" date="2019-06" db="EMBL/GenBank/DDBJ databases">
        <title>Genome sequence of Ureibacillus terrenus.</title>
        <authorList>
            <person name="Maclea K.S."/>
            <person name="Simoes M."/>
        </authorList>
    </citation>
    <scope>NUCLEOTIDE SEQUENCE [LARGE SCALE GENOMIC DNA]</scope>
    <source>
        <strain evidence="12 13">ATCC BAA-384</strain>
    </source>
</reference>
<evidence type="ECO:0000256" key="1">
    <source>
        <dbReference type="ARBA" id="ARBA00001946"/>
    </source>
</evidence>
<dbReference type="InterPro" id="IPR004013">
    <property type="entry name" value="PHP_dom"/>
</dbReference>
<dbReference type="InterPro" id="IPR050243">
    <property type="entry name" value="PHP_phosphatase"/>
</dbReference>
<keyword evidence="12" id="KW-0378">Hydrolase</keyword>
<evidence type="ECO:0000259" key="9">
    <source>
        <dbReference type="SMART" id="SM00278"/>
    </source>
</evidence>
<keyword evidence="13" id="KW-1185">Reference proteome</keyword>
<dbReference type="GO" id="GO:0005829">
    <property type="term" value="C:cytosol"/>
    <property type="evidence" value="ECO:0007669"/>
    <property type="project" value="TreeGrafter"/>
</dbReference>
<evidence type="ECO:0000256" key="7">
    <source>
        <dbReference type="ARBA" id="ARBA00022932"/>
    </source>
</evidence>
<proteinExistence type="predicted"/>
<dbReference type="AlphaFoldDB" id="A0A540V1M7"/>
<feature type="domain" description="Helix-hairpin-helix DNA-binding motif class 1" evidence="9">
    <location>
        <begin position="124"/>
        <end position="143"/>
    </location>
</feature>
<dbReference type="SUPFAM" id="SSF81301">
    <property type="entry name" value="Nucleotidyltransferase"/>
    <property type="match status" value="1"/>
</dbReference>
<feature type="domain" description="Helix-hairpin-helix DNA-binding motif class 1" evidence="9">
    <location>
        <begin position="49"/>
        <end position="68"/>
    </location>
</feature>
<feature type="domain" description="DNA-directed DNA polymerase X" evidence="11">
    <location>
        <begin position="1"/>
        <end position="314"/>
    </location>
</feature>
<dbReference type="EC" id="2.7.7.7" evidence="2"/>
<dbReference type="GO" id="GO:0042578">
    <property type="term" value="F:phosphoric ester hydrolase activity"/>
    <property type="evidence" value="ECO:0007669"/>
    <property type="project" value="TreeGrafter"/>
</dbReference>
<dbReference type="CDD" id="cd00141">
    <property type="entry name" value="NT_POLXc"/>
    <property type="match status" value="1"/>
</dbReference>
<dbReference type="PANTHER" id="PTHR36928:SF1">
    <property type="entry name" value="PHOSPHATASE YCDX-RELATED"/>
    <property type="match status" value="1"/>
</dbReference>
<evidence type="ECO:0000256" key="5">
    <source>
        <dbReference type="ARBA" id="ARBA00022695"/>
    </source>
</evidence>
<protein>
    <recommendedName>
        <fullName evidence="2">DNA-directed DNA polymerase</fullName>
        <ecNumber evidence="2">2.7.7.7</ecNumber>
    </recommendedName>
</protein>
<dbReference type="InterPro" id="IPR029398">
    <property type="entry name" value="PolB_thumb"/>
</dbReference>
<evidence type="ECO:0000259" key="10">
    <source>
        <dbReference type="SMART" id="SM00481"/>
    </source>
</evidence>
<feature type="domain" description="Polymerase/histidinol phosphatase N-terminal" evidence="10">
    <location>
        <begin position="336"/>
        <end position="415"/>
    </location>
</feature>
<dbReference type="SUPFAM" id="SSF47781">
    <property type="entry name" value="RuvA domain 2-like"/>
    <property type="match status" value="1"/>
</dbReference>
<comment type="caution">
    <text evidence="12">The sequence shown here is derived from an EMBL/GenBank/DDBJ whole genome shotgun (WGS) entry which is preliminary data.</text>
</comment>
<keyword evidence="12" id="KW-0540">Nuclease</keyword>
<evidence type="ECO:0000259" key="11">
    <source>
        <dbReference type="SMART" id="SM00483"/>
    </source>
</evidence>
<keyword evidence="6" id="KW-0235">DNA replication</keyword>
<evidence type="ECO:0000256" key="3">
    <source>
        <dbReference type="ARBA" id="ARBA00022634"/>
    </source>
</evidence>
<evidence type="ECO:0000256" key="6">
    <source>
        <dbReference type="ARBA" id="ARBA00022705"/>
    </source>
</evidence>
<dbReference type="InterPro" id="IPR010994">
    <property type="entry name" value="RuvA_2-like"/>
</dbReference>
<dbReference type="InterPro" id="IPR010996">
    <property type="entry name" value="HHH_MUS81"/>
</dbReference>
<dbReference type="SMART" id="SM00483">
    <property type="entry name" value="POLXc"/>
    <property type="match status" value="1"/>
</dbReference>
<dbReference type="GO" id="GO:0003677">
    <property type="term" value="F:DNA binding"/>
    <property type="evidence" value="ECO:0007669"/>
    <property type="project" value="InterPro"/>
</dbReference>
<keyword evidence="4" id="KW-0808">Transferase</keyword>
<dbReference type="CDD" id="cd07436">
    <property type="entry name" value="PHP_PolX"/>
    <property type="match status" value="1"/>
</dbReference>
<dbReference type="SMART" id="SM00278">
    <property type="entry name" value="HhH1"/>
    <property type="match status" value="3"/>
</dbReference>
<evidence type="ECO:0000313" key="12">
    <source>
        <dbReference type="EMBL" id="TQE90621.1"/>
    </source>
</evidence>
<dbReference type="InterPro" id="IPR016195">
    <property type="entry name" value="Pol/histidinol_Pase-like"/>
</dbReference>
<dbReference type="InterPro" id="IPR002054">
    <property type="entry name" value="DNA-dir_DNA_pol_X"/>
</dbReference>
<dbReference type="Pfam" id="PF14520">
    <property type="entry name" value="HHH_5"/>
    <property type="match status" value="1"/>
</dbReference>